<evidence type="ECO:0000256" key="5">
    <source>
        <dbReference type="ARBA" id="ARBA00022840"/>
    </source>
</evidence>
<keyword evidence="6" id="KW-0061">Asparagine biosynthesis</keyword>
<dbReference type="PANTHER" id="PTHR43284">
    <property type="entry name" value="ASPARAGINE SYNTHETASE (GLUTAMINE-HYDROLYZING)"/>
    <property type="match status" value="1"/>
</dbReference>
<evidence type="ECO:0000256" key="2">
    <source>
        <dbReference type="ARBA" id="ARBA00005752"/>
    </source>
</evidence>
<dbReference type="SUPFAM" id="SSF56235">
    <property type="entry name" value="N-terminal nucleophile aminohydrolases (Ntn hydrolases)"/>
    <property type="match status" value="1"/>
</dbReference>
<keyword evidence="7" id="KW-0315">Glutamine amidotransferase</keyword>
<dbReference type="InterPro" id="IPR006426">
    <property type="entry name" value="Asn_synth_AEB"/>
</dbReference>
<reference evidence="11" key="1">
    <citation type="journal article" date="2019" name="Int. J. Syst. Evol. Microbiol.">
        <title>The Global Catalogue of Microorganisms (GCM) 10K type strain sequencing project: providing services to taxonomists for standard genome sequencing and annotation.</title>
        <authorList>
            <consortium name="The Broad Institute Genomics Platform"/>
            <consortium name="The Broad Institute Genome Sequencing Center for Infectious Disease"/>
            <person name="Wu L."/>
            <person name="Ma J."/>
        </authorList>
    </citation>
    <scope>NUCLEOTIDE SEQUENCE [LARGE SCALE GENOMIC DNA]</scope>
    <source>
        <strain evidence="11">TISTR 1827</strain>
    </source>
</reference>
<dbReference type="RefSeq" id="WP_379275158.1">
    <property type="nucleotide sequence ID" value="NZ_JBHUGT010000042.1"/>
</dbReference>
<evidence type="ECO:0000256" key="4">
    <source>
        <dbReference type="ARBA" id="ARBA00022741"/>
    </source>
</evidence>
<comment type="similarity">
    <text evidence="2">Belongs to the asparagine synthetase family.</text>
</comment>
<evidence type="ECO:0000256" key="3">
    <source>
        <dbReference type="ARBA" id="ARBA00012737"/>
    </source>
</evidence>
<dbReference type="Pfam" id="PF13537">
    <property type="entry name" value="GATase_7"/>
    <property type="match status" value="1"/>
</dbReference>
<proteinExistence type="inferred from homology"/>
<evidence type="ECO:0000313" key="10">
    <source>
        <dbReference type="EMBL" id="MFD2661824.1"/>
    </source>
</evidence>
<comment type="caution">
    <text evidence="10">The sequence shown here is derived from an EMBL/GenBank/DDBJ whole genome shotgun (WGS) entry which is preliminary data.</text>
</comment>
<dbReference type="EMBL" id="JBHUMY010000016">
    <property type="protein sequence ID" value="MFD2661824.1"/>
    <property type="molecule type" value="Genomic_DNA"/>
</dbReference>
<dbReference type="InterPro" id="IPR001962">
    <property type="entry name" value="Asn_synthase"/>
</dbReference>
<gene>
    <name evidence="10" type="ORF">ACFSW5_16335</name>
</gene>
<evidence type="ECO:0000256" key="8">
    <source>
        <dbReference type="ARBA" id="ARBA00048741"/>
    </source>
</evidence>
<name>A0ABW5QZC6_9BACL</name>
<organism evidence="10 11">
    <name type="scientific">Paenibacillus thailandensis</name>
    <dbReference type="NCBI Taxonomy" id="393250"/>
    <lineage>
        <taxon>Bacteria</taxon>
        <taxon>Bacillati</taxon>
        <taxon>Bacillota</taxon>
        <taxon>Bacilli</taxon>
        <taxon>Bacillales</taxon>
        <taxon>Paenibacillaceae</taxon>
        <taxon>Paenibacillus</taxon>
    </lineage>
</organism>
<evidence type="ECO:0000256" key="6">
    <source>
        <dbReference type="ARBA" id="ARBA00022888"/>
    </source>
</evidence>
<keyword evidence="4" id="KW-0547">Nucleotide-binding</keyword>
<dbReference type="SUPFAM" id="SSF52402">
    <property type="entry name" value="Adenine nucleotide alpha hydrolases-like"/>
    <property type="match status" value="1"/>
</dbReference>
<dbReference type="PANTHER" id="PTHR43284:SF1">
    <property type="entry name" value="ASPARAGINE SYNTHETASE"/>
    <property type="match status" value="1"/>
</dbReference>
<dbReference type="Proteomes" id="UP001597493">
    <property type="component" value="Unassembled WGS sequence"/>
</dbReference>
<dbReference type="Gene3D" id="3.40.50.620">
    <property type="entry name" value="HUPs"/>
    <property type="match status" value="2"/>
</dbReference>
<feature type="domain" description="Glutamine amidotransferase type-2" evidence="9">
    <location>
        <begin position="2"/>
        <end position="217"/>
    </location>
</feature>
<evidence type="ECO:0000313" key="11">
    <source>
        <dbReference type="Proteomes" id="UP001597493"/>
    </source>
</evidence>
<evidence type="ECO:0000256" key="1">
    <source>
        <dbReference type="ARBA" id="ARBA00005187"/>
    </source>
</evidence>
<dbReference type="InterPro" id="IPR014729">
    <property type="entry name" value="Rossmann-like_a/b/a_fold"/>
</dbReference>
<dbReference type="InterPro" id="IPR017932">
    <property type="entry name" value="GATase_2_dom"/>
</dbReference>
<protein>
    <recommendedName>
        <fullName evidence="3">asparagine synthase (glutamine-hydrolyzing)</fullName>
        <ecNumber evidence="3">6.3.5.4</ecNumber>
    </recommendedName>
</protein>
<evidence type="ECO:0000259" key="9">
    <source>
        <dbReference type="PROSITE" id="PS51278"/>
    </source>
</evidence>
<keyword evidence="5" id="KW-0067">ATP-binding</keyword>
<sequence>MSAIAGIYEYGGGSPATSAIETIMHELRKYPADAVRIWNGETVSFGCHAQWITPESVHECLPYYDRTTGLAITADAIIDNREDLFRRLQVDRNRRVRMTDSELIILAYLNWGKEAPRYLIGDYAFVLWDERRRLLFGARDLLGNRTLYYRRDHERFSFCTAIQPLLALPGIQVKLNESWFAEFLAIPLVQDCVDVHATAYDRIELLPPAHSFTVQNGAVVVEQYDQLSTDGSELRFRSNGEYEEAFRHVFQEAVDSKLRTYRQVGISLSGGLDSCAIAAFASKPLRERGKTLYGYSYVPPSDFTDWTSKRFTADERPYIHAAAKHIGNIAESYLSFQGRDSFGDIDDLIDLMEGPYKFLENSFWLKGIAETAAQQDVGVLLNGARGNYTISWGPALDYYALLLRRLRWLKLYRELKLYGRRTGYRRSRLLRAIGKQAFPGIAGFRSSGRTVEGPRLIHPDFAARTNVFEKLVPHDVGIAESLMNEFEAREYQFRDLSISNHQGVSTTKFSLRYRLWERDPTADPRVIRFCLSIPVEQCVQNGFDRSLVRRATEGRLPDEVRMNQRVRGIQGADWIHRMLPNWGAFINELKQLCQDPAASYYLNVAQIKQSMSIVGTSPKPELAYDPHVRLLMQGLIAYRFLQRFSS</sequence>
<comment type="catalytic activity">
    <reaction evidence="8">
        <text>L-aspartate + L-glutamine + ATP + H2O = L-asparagine + L-glutamate + AMP + diphosphate + H(+)</text>
        <dbReference type="Rhea" id="RHEA:12228"/>
        <dbReference type="ChEBI" id="CHEBI:15377"/>
        <dbReference type="ChEBI" id="CHEBI:15378"/>
        <dbReference type="ChEBI" id="CHEBI:29985"/>
        <dbReference type="ChEBI" id="CHEBI:29991"/>
        <dbReference type="ChEBI" id="CHEBI:30616"/>
        <dbReference type="ChEBI" id="CHEBI:33019"/>
        <dbReference type="ChEBI" id="CHEBI:58048"/>
        <dbReference type="ChEBI" id="CHEBI:58359"/>
        <dbReference type="ChEBI" id="CHEBI:456215"/>
        <dbReference type="EC" id="6.3.5.4"/>
    </reaction>
</comment>
<dbReference type="Gene3D" id="3.60.20.10">
    <property type="entry name" value="Glutamine Phosphoribosylpyrophosphate, subunit 1, domain 1"/>
    <property type="match status" value="1"/>
</dbReference>
<keyword evidence="6" id="KW-0028">Amino-acid biosynthesis</keyword>
<dbReference type="InterPro" id="IPR051786">
    <property type="entry name" value="ASN_synthetase/amidase"/>
</dbReference>
<dbReference type="InterPro" id="IPR029055">
    <property type="entry name" value="Ntn_hydrolases_N"/>
</dbReference>
<dbReference type="CDD" id="cd00712">
    <property type="entry name" value="AsnB"/>
    <property type="match status" value="1"/>
</dbReference>
<dbReference type="PIRSF" id="PIRSF001589">
    <property type="entry name" value="Asn_synthetase_glu-h"/>
    <property type="match status" value="1"/>
</dbReference>
<dbReference type="PROSITE" id="PS51278">
    <property type="entry name" value="GATASE_TYPE_2"/>
    <property type="match status" value="1"/>
</dbReference>
<dbReference type="EC" id="6.3.5.4" evidence="3"/>
<dbReference type="Pfam" id="PF00733">
    <property type="entry name" value="Asn_synthase"/>
    <property type="match status" value="1"/>
</dbReference>
<keyword evidence="11" id="KW-1185">Reference proteome</keyword>
<accession>A0ABW5QZC6</accession>
<comment type="pathway">
    <text evidence="1">Amino-acid biosynthesis; L-asparagine biosynthesis; L-asparagine from L-aspartate (L-Gln route): step 1/1.</text>
</comment>
<dbReference type="InterPro" id="IPR033738">
    <property type="entry name" value="AsnB_N"/>
</dbReference>
<evidence type="ECO:0000256" key="7">
    <source>
        <dbReference type="ARBA" id="ARBA00022962"/>
    </source>
</evidence>